<dbReference type="EMBL" id="LUGH01000070">
    <property type="protein sequence ID" value="OBZ89964.1"/>
    <property type="molecule type" value="Genomic_DNA"/>
</dbReference>
<protein>
    <recommendedName>
        <fullName evidence="2">Pleckstrin homology domain-containing protein</fullName>
    </recommendedName>
</protein>
<dbReference type="SUPFAM" id="SSF50729">
    <property type="entry name" value="PH domain-like"/>
    <property type="match status" value="1"/>
</dbReference>
<comment type="caution">
    <text evidence="3">The sequence shown here is derived from an EMBL/GenBank/DDBJ whole genome shotgun (WGS) entry which is preliminary data.</text>
</comment>
<dbReference type="Gene3D" id="1.10.150.50">
    <property type="entry name" value="Transcription Factor, Ets-1"/>
    <property type="match status" value="1"/>
</dbReference>
<keyword evidence="4" id="KW-1185">Reference proteome</keyword>
<dbReference type="InterPro" id="IPR013761">
    <property type="entry name" value="SAM/pointed_sf"/>
</dbReference>
<dbReference type="PANTHER" id="PTHR37283:SF1">
    <property type="entry name" value="PH DOMAIN-CONTAINING PROTEIN YHR131C"/>
    <property type="match status" value="1"/>
</dbReference>
<organism evidence="3 4">
    <name type="scientific">Choanephora cucurbitarum</name>
    <dbReference type="NCBI Taxonomy" id="101091"/>
    <lineage>
        <taxon>Eukaryota</taxon>
        <taxon>Fungi</taxon>
        <taxon>Fungi incertae sedis</taxon>
        <taxon>Mucoromycota</taxon>
        <taxon>Mucoromycotina</taxon>
        <taxon>Mucoromycetes</taxon>
        <taxon>Mucorales</taxon>
        <taxon>Mucorineae</taxon>
        <taxon>Choanephoraceae</taxon>
        <taxon>Choanephoroideae</taxon>
        <taxon>Choanephora</taxon>
    </lineage>
</organism>
<name>A0A1C7NRT6_9FUNG</name>
<proteinExistence type="predicted"/>
<feature type="region of interest" description="Disordered" evidence="1">
    <location>
        <begin position="84"/>
        <end position="110"/>
    </location>
</feature>
<dbReference type="Proteomes" id="UP000093000">
    <property type="component" value="Unassembled WGS sequence"/>
</dbReference>
<feature type="compositionally biased region" description="Acidic residues" evidence="1">
    <location>
        <begin position="90"/>
        <end position="102"/>
    </location>
</feature>
<dbReference type="Pfam" id="PF15410">
    <property type="entry name" value="PH_9"/>
    <property type="match status" value="1"/>
</dbReference>
<accession>A0A1C7NRT6</accession>
<dbReference type="OrthoDB" id="5865767at2759"/>
<dbReference type="AlphaFoldDB" id="A0A1C7NRT6"/>
<evidence type="ECO:0000313" key="3">
    <source>
        <dbReference type="EMBL" id="OBZ89964.1"/>
    </source>
</evidence>
<dbReference type="Gene3D" id="2.30.29.30">
    <property type="entry name" value="Pleckstrin-homology domain (PH domain)/Phosphotyrosine-binding domain (PTB)"/>
    <property type="match status" value="1"/>
</dbReference>
<dbReference type="InParanoid" id="A0A1C7NRT6"/>
<evidence type="ECO:0000256" key="1">
    <source>
        <dbReference type="SAM" id="MobiDB-lite"/>
    </source>
</evidence>
<gene>
    <name evidence="3" type="ORF">A0J61_01983</name>
</gene>
<feature type="domain" description="Pleckstrin homology" evidence="2">
    <location>
        <begin position="177"/>
        <end position="286"/>
    </location>
</feature>
<evidence type="ECO:0000313" key="4">
    <source>
        <dbReference type="Proteomes" id="UP000093000"/>
    </source>
</evidence>
<dbReference type="InterPro" id="IPR011993">
    <property type="entry name" value="PH-like_dom_sf"/>
</dbReference>
<reference evidence="3 4" key="1">
    <citation type="submission" date="2016-03" db="EMBL/GenBank/DDBJ databases">
        <title>Choanephora cucurbitarum.</title>
        <authorList>
            <person name="Min B."/>
            <person name="Park H."/>
            <person name="Park J.-H."/>
            <person name="Shin H.-D."/>
            <person name="Choi I.-G."/>
        </authorList>
    </citation>
    <scope>NUCLEOTIDE SEQUENCE [LARGE SCALE GENOMIC DNA]</scope>
    <source>
        <strain evidence="3 4">KUS-F28377</strain>
    </source>
</reference>
<dbReference type="STRING" id="101091.A0A1C7NRT6"/>
<dbReference type="InterPro" id="IPR041681">
    <property type="entry name" value="PH_9"/>
</dbReference>
<evidence type="ECO:0000259" key="2">
    <source>
        <dbReference type="Pfam" id="PF15410"/>
    </source>
</evidence>
<dbReference type="PANTHER" id="PTHR37283">
    <property type="entry name" value="PH DOMAIN-CONTAINING PROTEIN YHR131C"/>
    <property type="match status" value="1"/>
</dbReference>
<sequence>MLKPSLPIIIIQDTNQHPISTTQDVLSQIELDKYSIQLKGVDLDQFMQMTDEKDFRQYGVRKQRDCQKLSSTAKSIRRSSVGSSSLCTVNEEEEQQQLDENDTSLRPKDDAAWPNSIYGFTKSAQSRRHSLPVYSEVDSSDVDTGRRHSYHIPRLVNQQEELLPSYSCTLHKLGKAKAKIEFEFPGKRRRRRPWRDIYMELKGTMIRLYEMKSNDEYHYLPTLTAYYQQSIKYTPLVDLSLAYAKVEQAQDYKKRPNVFRVQTASGPQVLFQVQTNAAVVLWVEKILAGCMIAVGFA</sequence>